<comment type="caution">
    <text evidence="3">The sequence shown here is derived from an EMBL/GenBank/DDBJ whole genome shotgun (WGS) entry which is preliminary data.</text>
</comment>
<dbReference type="EMBL" id="JACHMN010000002">
    <property type="protein sequence ID" value="MBB5870952.1"/>
    <property type="molecule type" value="Genomic_DNA"/>
</dbReference>
<accession>A0A841BW12</accession>
<dbReference type="Gene3D" id="3.40.50.300">
    <property type="entry name" value="P-loop containing nucleotide triphosphate hydrolases"/>
    <property type="match status" value="1"/>
</dbReference>
<proteinExistence type="predicted"/>
<dbReference type="GO" id="GO:0009898">
    <property type="term" value="C:cytoplasmic side of plasma membrane"/>
    <property type="evidence" value="ECO:0007669"/>
    <property type="project" value="TreeGrafter"/>
</dbReference>
<dbReference type="AlphaFoldDB" id="A0A841BW12"/>
<dbReference type="PANTHER" id="PTHR43384">
    <property type="entry name" value="SEPTUM SITE-DETERMINING PROTEIN MIND HOMOLOG, CHLOROPLASTIC-RELATED"/>
    <property type="match status" value="1"/>
</dbReference>
<dbReference type="SUPFAM" id="SSF52540">
    <property type="entry name" value="P-loop containing nucleoside triphosphate hydrolases"/>
    <property type="match status" value="1"/>
</dbReference>
<dbReference type="Proteomes" id="UP000587527">
    <property type="component" value="Unassembled WGS sequence"/>
</dbReference>
<dbReference type="PANTHER" id="PTHR43384:SF13">
    <property type="entry name" value="SLR0110 PROTEIN"/>
    <property type="match status" value="1"/>
</dbReference>
<protein>
    <submittedName>
        <fullName evidence="3">Pilus assembly protein CpaE</fullName>
    </submittedName>
</protein>
<dbReference type="GO" id="GO:0005524">
    <property type="term" value="F:ATP binding"/>
    <property type="evidence" value="ECO:0007669"/>
    <property type="project" value="UniProtKB-KW"/>
</dbReference>
<gene>
    <name evidence="3" type="ORF">F4553_004331</name>
</gene>
<dbReference type="GO" id="GO:0051782">
    <property type="term" value="P:negative regulation of cell division"/>
    <property type="evidence" value="ECO:0007669"/>
    <property type="project" value="TreeGrafter"/>
</dbReference>
<name>A0A841BW12_9ACTN</name>
<dbReference type="GO" id="GO:0016887">
    <property type="term" value="F:ATP hydrolysis activity"/>
    <property type="evidence" value="ECO:0007669"/>
    <property type="project" value="TreeGrafter"/>
</dbReference>
<dbReference type="Pfam" id="PF10609">
    <property type="entry name" value="ParA"/>
    <property type="match status" value="1"/>
</dbReference>
<reference evidence="3 4" key="1">
    <citation type="submission" date="2020-08" db="EMBL/GenBank/DDBJ databases">
        <title>Sequencing the genomes of 1000 actinobacteria strains.</title>
        <authorList>
            <person name="Klenk H.-P."/>
        </authorList>
    </citation>
    <scope>NUCLEOTIDE SEQUENCE [LARGE SCALE GENOMIC DNA]</scope>
    <source>
        <strain evidence="3 4">DSM 45362</strain>
    </source>
</reference>
<evidence type="ECO:0000313" key="4">
    <source>
        <dbReference type="Proteomes" id="UP000587527"/>
    </source>
</evidence>
<dbReference type="GO" id="GO:0005829">
    <property type="term" value="C:cytosol"/>
    <property type="evidence" value="ECO:0007669"/>
    <property type="project" value="TreeGrafter"/>
</dbReference>
<dbReference type="InterPro" id="IPR033756">
    <property type="entry name" value="YlxH/NBP35"/>
</dbReference>
<evidence type="ECO:0000256" key="2">
    <source>
        <dbReference type="ARBA" id="ARBA00022840"/>
    </source>
</evidence>
<keyword evidence="1" id="KW-0547">Nucleotide-binding</keyword>
<dbReference type="InterPro" id="IPR027417">
    <property type="entry name" value="P-loop_NTPase"/>
</dbReference>
<keyword evidence="4" id="KW-1185">Reference proteome</keyword>
<sequence length="402" mass="43373">MTILYEQWQQQAQQLVKLLGDDTHTVTSADALVERINTDREEILVILGPSTPLAEAVGFAQQCRLRRPALGVLLLRQHLDVSVMSEALRSGVREVVDAADHAAILAACARSKDLSRQIGNGPRVNGHVSDAVSTPGAPGEKFDGQIVTVFSAKGGVGKSTIAVNLAVTLSDGGKRKVCLIDLDLAFGDVGIMLQLSPLKTIADAIPVADRFDETGFRALLTPYRPGLDVLLAPVQPALAEDVRRDLISEVVQIARDNFEYVVIDTASSFSEQMLAALDATHHYILVATPELPALKNLRVTIDMFDLLDYRRQARTVVLNRADTKVGLSNADIERVLRVPVNGWVPSSRDVPVSTNSGVPLAVSHPNHPISVAVRDLANKRIIAARSEEKSSGKKGLFGRSKA</sequence>
<dbReference type="InterPro" id="IPR050625">
    <property type="entry name" value="ParA/MinD_ATPase"/>
</dbReference>
<evidence type="ECO:0000256" key="1">
    <source>
        <dbReference type="ARBA" id="ARBA00022741"/>
    </source>
</evidence>
<organism evidence="3 4">
    <name type="scientific">Allocatelliglobosispora scoriae</name>
    <dbReference type="NCBI Taxonomy" id="643052"/>
    <lineage>
        <taxon>Bacteria</taxon>
        <taxon>Bacillati</taxon>
        <taxon>Actinomycetota</taxon>
        <taxon>Actinomycetes</taxon>
        <taxon>Micromonosporales</taxon>
        <taxon>Micromonosporaceae</taxon>
        <taxon>Allocatelliglobosispora</taxon>
    </lineage>
</organism>
<dbReference type="RefSeq" id="WP_184838684.1">
    <property type="nucleotide sequence ID" value="NZ_JACHMN010000002.1"/>
</dbReference>
<keyword evidence="2" id="KW-0067">ATP-binding</keyword>
<evidence type="ECO:0000313" key="3">
    <source>
        <dbReference type="EMBL" id="MBB5870952.1"/>
    </source>
</evidence>